<evidence type="ECO:0000313" key="4">
    <source>
        <dbReference type="Proteomes" id="UP000466554"/>
    </source>
</evidence>
<dbReference type="Gene3D" id="3.60.110.10">
    <property type="entry name" value="Carbon-nitrogen hydrolase"/>
    <property type="match status" value="1"/>
</dbReference>
<evidence type="ECO:0000313" key="3">
    <source>
        <dbReference type="EMBL" id="BBY74664.1"/>
    </source>
</evidence>
<feature type="domain" description="CN hydrolase" evidence="2">
    <location>
        <begin position="1"/>
        <end position="274"/>
    </location>
</feature>
<comment type="similarity">
    <text evidence="1">Belongs to the carbon-nitrogen hydrolase superfamily. Nitrilase family.</text>
</comment>
<dbReference type="Proteomes" id="UP000466554">
    <property type="component" value="Chromosome"/>
</dbReference>
<protein>
    <submittedName>
        <fullName evidence="3">Nitrilase</fullName>
    </submittedName>
</protein>
<dbReference type="InterPro" id="IPR036526">
    <property type="entry name" value="C-N_Hydrolase_sf"/>
</dbReference>
<accession>A0A7I7U089</accession>
<proteinExistence type="inferred from homology"/>
<dbReference type="EMBL" id="AP022598">
    <property type="protein sequence ID" value="BBY74664.1"/>
    <property type="molecule type" value="Genomic_DNA"/>
</dbReference>
<dbReference type="PROSITE" id="PS50263">
    <property type="entry name" value="CN_HYDROLASE"/>
    <property type="match status" value="1"/>
</dbReference>
<dbReference type="PANTHER" id="PTHR46044:SF1">
    <property type="entry name" value="CN HYDROLASE DOMAIN-CONTAINING PROTEIN"/>
    <property type="match status" value="1"/>
</dbReference>
<dbReference type="InterPro" id="IPR003010">
    <property type="entry name" value="C-N_Hydrolase"/>
</dbReference>
<dbReference type="SUPFAM" id="SSF56317">
    <property type="entry name" value="Carbon-nitrogen hydrolase"/>
    <property type="match status" value="1"/>
</dbReference>
<dbReference type="PANTHER" id="PTHR46044">
    <property type="entry name" value="NITRILASE"/>
    <property type="match status" value="1"/>
</dbReference>
<dbReference type="RefSeq" id="WP_163765965.1">
    <property type="nucleotide sequence ID" value="NZ_AP022598.1"/>
</dbReference>
<sequence>MRLAAVQDHPVFLDLDASVAKAVELIGRAAADGADVIGFPEGFIPGHPGWGELHAFDDRFLELNARLFGNAIEVPSRAVDALRGACRDGGIAAVIGACERIPGTTGTLFNTQLHITDHGELAARHQKYVPTIGERLVHAPGQTGSVNSSAAQGITVSGLICGENSNPLAQYAAARAYPTVHVASWPQHFSPSLAMGPVVDLVPRSLAYSLKCYVISAVTTVSQEMIDAYGYGGADAYLRRADIGARAAILGPAGQILARAESDAPQLVCADVDPGGVIGPKFVHDVAGHYNRPELFAHLFAQHPIESEAP</sequence>
<evidence type="ECO:0000259" key="2">
    <source>
        <dbReference type="PROSITE" id="PS50263"/>
    </source>
</evidence>
<dbReference type="GO" id="GO:0003824">
    <property type="term" value="F:catalytic activity"/>
    <property type="evidence" value="ECO:0007669"/>
    <property type="project" value="InterPro"/>
</dbReference>
<evidence type="ECO:0000256" key="1">
    <source>
        <dbReference type="ARBA" id="ARBA00008129"/>
    </source>
</evidence>
<organism evidence="3 4">
    <name type="scientific">Mycolicibacterium parafortuitum</name>
    <name type="common">Mycobacterium parafortuitum</name>
    <dbReference type="NCBI Taxonomy" id="39692"/>
    <lineage>
        <taxon>Bacteria</taxon>
        <taxon>Bacillati</taxon>
        <taxon>Actinomycetota</taxon>
        <taxon>Actinomycetes</taxon>
        <taxon>Mycobacteriales</taxon>
        <taxon>Mycobacteriaceae</taxon>
        <taxon>Mycolicibacterium</taxon>
    </lineage>
</organism>
<name>A0A7I7U089_MYCPF</name>
<dbReference type="InterPro" id="IPR044149">
    <property type="entry name" value="Nitrilases_CHs"/>
</dbReference>
<dbReference type="AlphaFoldDB" id="A0A7I7U089"/>
<dbReference type="Pfam" id="PF00795">
    <property type="entry name" value="CN_hydrolase"/>
    <property type="match status" value="1"/>
</dbReference>
<gene>
    <name evidence="3" type="ORF">MPRF_15630</name>
</gene>
<reference evidence="3 4" key="1">
    <citation type="journal article" date="2019" name="Emerg. Microbes Infect.">
        <title>Comprehensive subspecies identification of 175 nontuberculous mycobacteria species based on 7547 genomic profiles.</title>
        <authorList>
            <person name="Matsumoto Y."/>
            <person name="Kinjo T."/>
            <person name="Motooka D."/>
            <person name="Nabeya D."/>
            <person name="Jung N."/>
            <person name="Uechi K."/>
            <person name="Horii T."/>
            <person name="Iida T."/>
            <person name="Fujita J."/>
            <person name="Nakamura S."/>
        </authorList>
    </citation>
    <scope>NUCLEOTIDE SEQUENCE [LARGE SCALE GENOMIC DNA]</scope>
    <source>
        <strain evidence="3 4">JCM 6367</strain>
    </source>
</reference>